<gene>
    <name evidence="2" type="ORF">CDAR_101921</name>
</gene>
<proteinExistence type="predicted"/>
<protein>
    <submittedName>
        <fullName evidence="2">Uncharacterized protein</fullName>
    </submittedName>
</protein>
<evidence type="ECO:0000313" key="2">
    <source>
        <dbReference type="EMBL" id="GIY44211.1"/>
    </source>
</evidence>
<dbReference type="EMBL" id="BPLQ01009477">
    <property type="protein sequence ID" value="GIY44211.1"/>
    <property type="molecule type" value="Genomic_DNA"/>
</dbReference>
<sequence length="106" mass="11810">MNTWELSGGIRGQDTFPESQTKNRSQKNRTSGDTGFIFSVGNRNGSLLNMCKEYKLLVPNSLLLCPGTIQDVLPICSRSTEAYCGITMIVRGCIGLQYYIWPYGHP</sequence>
<keyword evidence="3" id="KW-1185">Reference proteome</keyword>
<accession>A0AAV4TFL3</accession>
<evidence type="ECO:0000256" key="1">
    <source>
        <dbReference type="SAM" id="MobiDB-lite"/>
    </source>
</evidence>
<feature type="compositionally biased region" description="Polar residues" evidence="1">
    <location>
        <begin position="16"/>
        <end position="31"/>
    </location>
</feature>
<reference evidence="2 3" key="1">
    <citation type="submission" date="2021-06" db="EMBL/GenBank/DDBJ databases">
        <title>Caerostris darwini draft genome.</title>
        <authorList>
            <person name="Kono N."/>
            <person name="Arakawa K."/>
        </authorList>
    </citation>
    <scope>NUCLEOTIDE SEQUENCE [LARGE SCALE GENOMIC DNA]</scope>
</reference>
<comment type="caution">
    <text evidence="2">The sequence shown here is derived from an EMBL/GenBank/DDBJ whole genome shotgun (WGS) entry which is preliminary data.</text>
</comment>
<dbReference type="AlphaFoldDB" id="A0AAV4TFL3"/>
<feature type="region of interest" description="Disordered" evidence="1">
    <location>
        <begin position="1"/>
        <end position="31"/>
    </location>
</feature>
<organism evidence="2 3">
    <name type="scientific">Caerostris darwini</name>
    <dbReference type="NCBI Taxonomy" id="1538125"/>
    <lineage>
        <taxon>Eukaryota</taxon>
        <taxon>Metazoa</taxon>
        <taxon>Ecdysozoa</taxon>
        <taxon>Arthropoda</taxon>
        <taxon>Chelicerata</taxon>
        <taxon>Arachnida</taxon>
        <taxon>Araneae</taxon>
        <taxon>Araneomorphae</taxon>
        <taxon>Entelegynae</taxon>
        <taxon>Araneoidea</taxon>
        <taxon>Araneidae</taxon>
        <taxon>Caerostris</taxon>
    </lineage>
</organism>
<name>A0AAV4TFL3_9ARAC</name>
<dbReference type="Proteomes" id="UP001054837">
    <property type="component" value="Unassembled WGS sequence"/>
</dbReference>
<evidence type="ECO:0000313" key="3">
    <source>
        <dbReference type="Proteomes" id="UP001054837"/>
    </source>
</evidence>